<sequence length="509" mass="58515">MSQASTEEMIHRFEAAESSLLDISPFTVIFCLISLLSFYFSFRIFKMVKQQNKLLQQNSQKAAEPNYEYDEPEGVLRRRQSRDRDTRIRTNQNIYRICITGGPCAGKTTSLATLRSQLQEKGYMVLEVPEAATMMMKGGCFIQTSSMSFSQAVKFQISLMQMQMHLEDVFIEIGINSCQPCVVLMDRGVMDGSAYTSPKIWKAILNETDWTTIQLRDRRYDAVIHLVTAADGAEEFYGKNNEARYETIEQAKEVDSKLINAWTGHPHFKIIDNHHEGGFKGKIQEILKTVTKHIGLPDTAFVQRKFLLMQDGEGRFIINEPTGLKRETFEVEEIFLAPRGTEEIESKIRSRGKEDSYTYIHESKTVVKGEEIIRKRQISAREFIQLSDQKIENTSPVEKIRHCFIYKNQNFVVDVFKSIKGNPIILRLETDTKSDEISIPPFVKVCKEVTGEDFPIYTTNVMSRRDYEMPPEDIERCRMNLDIDAGLGMGKKNSISIWNMKDDDATIQE</sequence>
<dbReference type="GO" id="GO:0035091">
    <property type="term" value="F:phosphatidylinositol binding"/>
    <property type="evidence" value="ECO:0007669"/>
    <property type="project" value="TreeGrafter"/>
</dbReference>
<dbReference type="InterPro" id="IPR033469">
    <property type="entry name" value="CYTH-like_dom_sf"/>
</dbReference>
<dbReference type="SUPFAM" id="SSF52540">
    <property type="entry name" value="P-loop containing nucleoside triphosphate hydrolases"/>
    <property type="match status" value="1"/>
</dbReference>
<gene>
    <name evidence="4" type="ORF">ECRASSUSDP1_LOCUS6825</name>
</gene>
<dbReference type="InterPro" id="IPR027417">
    <property type="entry name" value="P-loop_NTPase"/>
</dbReference>
<dbReference type="PANTHER" id="PTHR34932:SF1">
    <property type="entry name" value="TRPL TRANSLOCATION DEFECT PROTEIN 14"/>
    <property type="match status" value="1"/>
</dbReference>
<accession>A0AAD1X717</accession>
<feature type="domain" description="NadR/Ttd14 AAA" evidence="3">
    <location>
        <begin position="96"/>
        <end position="272"/>
    </location>
</feature>
<keyword evidence="5" id="KW-1185">Reference proteome</keyword>
<dbReference type="PANTHER" id="PTHR34932">
    <property type="entry name" value="TRPL TRANSLOCATION DEFECT PROTEIN 14"/>
    <property type="match status" value="1"/>
</dbReference>
<organism evidence="4 5">
    <name type="scientific">Euplotes crassus</name>
    <dbReference type="NCBI Taxonomy" id="5936"/>
    <lineage>
        <taxon>Eukaryota</taxon>
        <taxon>Sar</taxon>
        <taxon>Alveolata</taxon>
        <taxon>Ciliophora</taxon>
        <taxon>Intramacronucleata</taxon>
        <taxon>Spirotrichea</taxon>
        <taxon>Hypotrichia</taxon>
        <taxon>Euplotida</taxon>
        <taxon>Euplotidae</taxon>
        <taxon>Moneuplotes</taxon>
    </lineage>
</organism>
<dbReference type="Gene3D" id="2.40.320.10">
    <property type="entry name" value="Hypothetical Protein Pfu-838710-001"/>
    <property type="match status" value="1"/>
</dbReference>
<keyword evidence="2" id="KW-1133">Transmembrane helix</keyword>
<proteinExistence type="predicted"/>
<dbReference type="EMBL" id="CAMPGE010006627">
    <property type="protein sequence ID" value="CAI2365498.1"/>
    <property type="molecule type" value="Genomic_DNA"/>
</dbReference>
<dbReference type="Pfam" id="PF13521">
    <property type="entry name" value="AAA_28"/>
    <property type="match status" value="1"/>
</dbReference>
<dbReference type="InterPro" id="IPR038727">
    <property type="entry name" value="NadR/Ttd14_AAA_dom"/>
</dbReference>
<keyword evidence="2" id="KW-0472">Membrane</keyword>
<feature type="region of interest" description="Disordered" evidence="1">
    <location>
        <begin position="59"/>
        <end position="83"/>
    </location>
</feature>
<dbReference type="Gene3D" id="3.40.50.300">
    <property type="entry name" value="P-loop containing nucleotide triphosphate hydrolases"/>
    <property type="match status" value="1"/>
</dbReference>
<protein>
    <recommendedName>
        <fullName evidence="3">NadR/Ttd14 AAA domain-containing protein</fullName>
    </recommendedName>
</protein>
<dbReference type="GO" id="GO:0005525">
    <property type="term" value="F:GTP binding"/>
    <property type="evidence" value="ECO:0007669"/>
    <property type="project" value="TreeGrafter"/>
</dbReference>
<evidence type="ECO:0000313" key="4">
    <source>
        <dbReference type="EMBL" id="CAI2365498.1"/>
    </source>
</evidence>
<reference evidence="4" key="1">
    <citation type="submission" date="2023-07" db="EMBL/GenBank/DDBJ databases">
        <authorList>
            <consortium name="AG Swart"/>
            <person name="Singh M."/>
            <person name="Singh A."/>
            <person name="Seah K."/>
            <person name="Emmerich C."/>
        </authorList>
    </citation>
    <scope>NUCLEOTIDE SEQUENCE</scope>
    <source>
        <strain evidence="4">DP1</strain>
    </source>
</reference>
<evidence type="ECO:0000259" key="3">
    <source>
        <dbReference type="Pfam" id="PF13521"/>
    </source>
</evidence>
<keyword evidence="2" id="KW-0812">Transmembrane</keyword>
<dbReference type="Proteomes" id="UP001295684">
    <property type="component" value="Unassembled WGS sequence"/>
</dbReference>
<dbReference type="GO" id="GO:0070300">
    <property type="term" value="F:phosphatidic acid binding"/>
    <property type="evidence" value="ECO:0007669"/>
    <property type="project" value="TreeGrafter"/>
</dbReference>
<dbReference type="SUPFAM" id="SSF55154">
    <property type="entry name" value="CYTH-like phosphatases"/>
    <property type="match status" value="1"/>
</dbReference>
<evidence type="ECO:0000256" key="1">
    <source>
        <dbReference type="SAM" id="MobiDB-lite"/>
    </source>
</evidence>
<evidence type="ECO:0000313" key="5">
    <source>
        <dbReference type="Proteomes" id="UP001295684"/>
    </source>
</evidence>
<dbReference type="InterPro" id="IPR053227">
    <property type="entry name" value="TRPL-trafficking_regulator"/>
</dbReference>
<comment type="caution">
    <text evidence="4">The sequence shown here is derived from an EMBL/GenBank/DDBJ whole genome shotgun (WGS) entry which is preliminary data.</text>
</comment>
<feature type="transmembrane region" description="Helical" evidence="2">
    <location>
        <begin position="23"/>
        <end position="45"/>
    </location>
</feature>
<evidence type="ECO:0000256" key="2">
    <source>
        <dbReference type="SAM" id="Phobius"/>
    </source>
</evidence>
<name>A0AAD1X717_EUPCR</name>
<dbReference type="AlphaFoldDB" id="A0AAD1X717"/>